<dbReference type="Pfam" id="PF13920">
    <property type="entry name" value="zf-C3HC4_3"/>
    <property type="match status" value="1"/>
</dbReference>
<dbReference type="PROSITE" id="PS50143">
    <property type="entry name" value="BIR_REPEAT_2"/>
    <property type="match status" value="1"/>
</dbReference>
<comment type="similarity">
    <text evidence="1">Belongs to the IAP family.</text>
</comment>
<dbReference type="InterPro" id="IPR013083">
    <property type="entry name" value="Znf_RING/FYVE/PHD"/>
</dbReference>
<protein>
    <submittedName>
        <fullName evidence="7">BIR7A-like protein</fullName>
    </submittedName>
</protein>
<dbReference type="InterPro" id="IPR001370">
    <property type="entry name" value="BIR_rpt"/>
</dbReference>
<accession>A0ABY7EHT2</accession>
<evidence type="ECO:0000256" key="2">
    <source>
        <dbReference type="ARBA" id="ARBA00022771"/>
    </source>
</evidence>
<dbReference type="Proteomes" id="UP001164746">
    <property type="component" value="Chromosome 6"/>
</dbReference>
<dbReference type="Pfam" id="PF00653">
    <property type="entry name" value="BIR"/>
    <property type="match status" value="1"/>
</dbReference>
<dbReference type="EMBL" id="CP111017">
    <property type="protein sequence ID" value="WAR07954.1"/>
    <property type="molecule type" value="Genomic_DNA"/>
</dbReference>
<reference evidence="7" key="1">
    <citation type="submission" date="2022-11" db="EMBL/GenBank/DDBJ databases">
        <title>Centuries of genome instability and evolution in soft-shell clam transmissible cancer (bioRxiv).</title>
        <authorList>
            <person name="Hart S.F.M."/>
            <person name="Yonemitsu M.A."/>
            <person name="Giersch R.M."/>
            <person name="Beal B.F."/>
            <person name="Arriagada G."/>
            <person name="Davis B.W."/>
            <person name="Ostrander E.A."/>
            <person name="Goff S.P."/>
            <person name="Metzger M.J."/>
        </authorList>
    </citation>
    <scope>NUCLEOTIDE SEQUENCE</scope>
    <source>
        <strain evidence="7">MELC-2E11</strain>
        <tissue evidence="7">Siphon/mantle</tissue>
    </source>
</reference>
<sequence length="304" mass="35063">MNQLKPQDTLFFTATRNICYKILWRHCFACRQMEVFAVVSELPKKTRPLLVTADADCTRATQITAGVTDHVRCFACDGGLRNWEEGEDPWIEHCRWFPACPFVRGTKGDEFIALIQTINKEENKEHSEDIQTSGNANITPSSSHLQEHRRTCTVECGISEEEFAEALLQLRASGHQNPQLDDLINEIEKLQRQKFTEQVPQETDDSILMENARLNRILKCYQCKVNDVNALFLPCAHHRMCMECVIKYDVTLCPVCDWKILEIELWSCYEIKGSTIEPSSYAMTMSRLEQETNSKKAYWVRTLA</sequence>
<proteinExistence type="inferred from homology"/>
<evidence type="ECO:0000256" key="3">
    <source>
        <dbReference type="ARBA" id="ARBA00022833"/>
    </source>
</evidence>
<organism evidence="7 8">
    <name type="scientific">Mya arenaria</name>
    <name type="common">Soft-shell clam</name>
    <dbReference type="NCBI Taxonomy" id="6604"/>
    <lineage>
        <taxon>Eukaryota</taxon>
        <taxon>Metazoa</taxon>
        <taxon>Spiralia</taxon>
        <taxon>Lophotrochozoa</taxon>
        <taxon>Mollusca</taxon>
        <taxon>Bivalvia</taxon>
        <taxon>Autobranchia</taxon>
        <taxon>Heteroconchia</taxon>
        <taxon>Euheterodonta</taxon>
        <taxon>Imparidentia</taxon>
        <taxon>Neoheterodontei</taxon>
        <taxon>Myida</taxon>
        <taxon>Myoidea</taxon>
        <taxon>Myidae</taxon>
        <taxon>Mya</taxon>
    </lineage>
</organism>
<feature type="domain" description="RING-type" evidence="6">
    <location>
        <begin position="220"/>
        <end position="257"/>
    </location>
</feature>
<evidence type="ECO:0000313" key="7">
    <source>
        <dbReference type="EMBL" id="WAR07954.1"/>
    </source>
</evidence>
<dbReference type="PANTHER" id="PTHR10044">
    <property type="entry name" value="INHIBITOR OF APOPTOSIS"/>
    <property type="match status" value="1"/>
</dbReference>
<keyword evidence="3" id="KW-0862">Zinc</keyword>
<evidence type="ECO:0000256" key="1">
    <source>
        <dbReference type="ARBA" id="ARBA00006672"/>
    </source>
</evidence>
<feature type="region of interest" description="Disordered" evidence="5">
    <location>
        <begin position="123"/>
        <end position="146"/>
    </location>
</feature>
<gene>
    <name evidence="7" type="ORF">MAR_017912</name>
</gene>
<dbReference type="CDD" id="cd00022">
    <property type="entry name" value="BIR"/>
    <property type="match status" value="1"/>
</dbReference>
<evidence type="ECO:0000259" key="6">
    <source>
        <dbReference type="PROSITE" id="PS50089"/>
    </source>
</evidence>
<dbReference type="Gene3D" id="3.30.40.10">
    <property type="entry name" value="Zinc/RING finger domain, C3HC4 (zinc finger)"/>
    <property type="match status" value="1"/>
</dbReference>
<name>A0ABY7EHT2_MYAAR</name>
<dbReference type="PROSITE" id="PS50089">
    <property type="entry name" value="ZF_RING_2"/>
    <property type="match status" value="1"/>
</dbReference>
<dbReference type="PANTHER" id="PTHR10044:SF139">
    <property type="entry name" value="DEATH-ASSOCIATED INHIBITOR OF APOPTOSIS 2"/>
    <property type="match status" value="1"/>
</dbReference>
<feature type="compositionally biased region" description="Polar residues" evidence="5">
    <location>
        <begin position="130"/>
        <end position="144"/>
    </location>
</feature>
<evidence type="ECO:0000313" key="8">
    <source>
        <dbReference type="Proteomes" id="UP001164746"/>
    </source>
</evidence>
<dbReference type="SUPFAM" id="SSF57924">
    <property type="entry name" value="Inhibitor of apoptosis (IAP) repeat"/>
    <property type="match status" value="1"/>
</dbReference>
<keyword evidence="8" id="KW-1185">Reference proteome</keyword>
<evidence type="ECO:0000256" key="5">
    <source>
        <dbReference type="SAM" id="MobiDB-lite"/>
    </source>
</evidence>
<dbReference type="SMART" id="SM00238">
    <property type="entry name" value="BIR"/>
    <property type="match status" value="1"/>
</dbReference>
<dbReference type="Gene3D" id="1.10.1170.10">
    <property type="entry name" value="Inhibitor Of Apoptosis Protein (2mihbC-IAP-1), Chain A"/>
    <property type="match status" value="1"/>
</dbReference>
<evidence type="ECO:0000256" key="4">
    <source>
        <dbReference type="PROSITE-ProRule" id="PRU00175"/>
    </source>
</evidence>
<keyword evidence="2 4" id="KW-0479">Metal-binding</keyword>
<dbReference type="InterPro" id="IPR001841">
    <property type="entry name" value="Znf_RING"/>
</dbReference>
<keyword evidence="2 4" id="KW-0863">Zinc-finger</keyword>
<dbReference type="InterPro" id="IPR050784">
    <property type="entry name" value="IAP"/>
</dbReference>